<dbReference type="PROSITE" id="PS00041">
    <property type="entry name" value="HTH_ARAC_FAMILY_1"/>
    <property type="match status" value="1"/>
</dbReference>
<evidence type="ECO:0000313" key="13">
    <source>
        <dbReference type="EMBL" id="RHC55602.1"/>
    </source>
</evidence>
<dbReference type="Pfam" id="PF12833">
    <property type="entry name" value="HTH_18"/>
    <property type="match status" value="1"/>
</dbReference>
<feature type="modified residue" description="4-aspartylphosphate" evidence="10">
    <location>
        <position position="55"/>
    </location>
</feature>
<dbReference type="GO" id="GO:0043565">
    <property type="term" value="F:sequence-specific DNA binding"/>
    <property type="evidence" value="ECO:0007669"/>
    <property type="project" value="InterPro"/>
</dbReference>
<keyword evidence="7" id="KW-0238">DNA-binding</keyword>
<evidence type="ECO:0000259" key="11">
    <source>
        <dbReference type="PROSITE" id="PS01124"/>
    </source>
</evidence>
<dbReference type="Gene3D" id="3.40.50.2300">
    <property type="match status" value="1"/>
</dbReference>
<evidence type="ECO:0000256" key="4">
    <source>
        <dbReference type="ARBA" id="ARBA00022553"/>
    </source>
</evidence>
<sequence length="517" mass="59117">MIKTILVDDEDIIREGLSNFIDWPALGLELVGQASNGREAVELVKIMAPEVIVTDVKMPMMSGIELLALAKDQKPDCVVIMISSYDEFEYAQQSLNLGAFAYLLKPIDTDKLIQLLKEAVLKIQKARSGEKILNTYRDVLEQTQRKILDNKIKLMALGGKVDTLNEAETQYLGQFTKFCVASVNTESPRYHEESFMEEMGIHLEEWKNGHGVAADIKQFQNQDRMTVFCIMEKGDMTIQFCKLLTIYSRYYIKAVLGISDIVESVRELSAAYRQSLEAVEYRFFTDRSLICYSTVREEIQSSFKDMPDWNRNLEKSMKHGGECEIKTFTDDFLSYVYQAKPSPVIIRTAVSAILLETIRTLRTAGGKPEDLFLSVSDTITAVLNESNPALMARKLREILLSASVYISRLEKLRPNSVVQKARKYIEENYWNPDLRLDDVAGYVYINASYFSSVFSKEMGISFGDYLTKVRIEKAMDLLKNTHMKIYEIADLVGYQNPSWFNVAFKRYTGQKPGDFRK</sequence>
<dbReference type="Pfam" id="PF00072">
    <property type="entry name" value="Response_reg"/>
    <property type="match status" value="1"/>
</dbReference>
<gene>
    <name evidence="13" type="ORF">DW839_13950</name>
</gene>
<dbReference type="PROSITE" id="PS50110">
    <property type="entry name" value="RESPONSE_REGULATORY"/>
    <property type="match status" value="1"/>
</dbReference>
<dbReference type="GO" id="GO:0000160">
    <property type="term" value="P:phosphorelay signal transduction system"/>
    <property type="evidence" value="ECO:0007669"/>
    <property type="project" value="UniProtKB-KW"/>
</dbReference>
<proteinExistence type="predicted"/>
<dbReference type="PANTHER" id="PTHR42713:SF3">
    <property type="entry name" value="TRANSCRIPTIONAL REGULATORY PROTEIN HPTR"/>
    <property type="match status" value="1"/>
</dbReference>
<protein>
    <recommendedName>
        <fullName evidence="2">Stage 0 sporulation protein A homolog</fullName>
    </recommendedName>
</protein>
<keyword evidence="4 10" id="KW-0597">Phosphoprotein</keyword>
<evidence type="ECO:0000259" key="12">
    <source>
        <dbReference type="PROSITE" id="PS50110"/>
    </source>
</evidence>
<dbReference type="PROSITE" id="PS01124">
    <property type="entry name" value="HTH_ARAC_FAMILY_2"/>
    <property type="match status" value="1"/>
</dbReference>
<dbReference type="InterPro" id="IPR051552">
    <property type="entry name" value="HptR"/>
</dbReference>
<evidence type="ECO:0000256" key="1">
    <source>
        <dbReference type="ARBA" id="ARBA00004496"/>
    </source>
</evidence>
<feature type="domain" description="Response regulatory" evidence="12">
    <location>
        <begin position="3"/>
        <end position="120"/>
    </location>
</feature>
<dbReference type="InterPro" id="IPR001789">
    <property type="entry name" value="Sig_transdc_resp-reg_receiver"/>
</dbReference>
<dbReference type="PANTHER" id="PTHR42713">
    <property type="entry name" value="HISTIDINE KINASE-RELATED"/>
    <property type="match status" value="1"/>
</dbReference>
<dbReference type="CDD" id="cd17536">
    <property type="entry name" value="REC_YesN-like"/>
    <property type="match status" value="1"/>
</dbReference>
<feature type="domain" description="HTH araC/xylS-type" evidence="11">
    <location>
        <begin position="419"/>
        <end position="517"/>
    </location>
</feature>
<dbReference type="InterPro" id="IPR009057">
    <property type="entry name" value="Homeodomain-like_sf"/>
</dbReference>
<comment type="subcellular location">
    <subcellularLocation>
        <location evidence="1">Cytoplasm</location>
    </subcellularLocation>
</comment>
<dbReference type="InterPro" id="IPR018060">
    <property type="entry name" value="HTH_AraC"/>
</dbReference>
<evidence type="ECO:0000256" key="5">
    <source>
        <dbReference type="ARBA" id="ARBA00023012"/>
    </source>
</evidence>
<organism evidence="13 14">
    <name type="scientific">Enterocloster bolteae</name>
    <dbReference type="NCBI Taxonomy" id="208479"/>
    <lineage>
        <taxon>Bacteria</taxon>
        <taxon>Bacillati</taxon>
        <taxon>Bacillota</taxon>
        <taxon>Clostridia</taxon>
        <taxon>Lachnospirales</taxon>
        <taxon>Lachnospiraceae</taxon>
        <taxon>Enterocloster</taxon>
    </lineage>
</organism>
<dbReference type="Gene3D" id="1.10.10.60">
    <property type="entry name" value="Homeodomain-like"/>
    <property type="match status" value="2"/>
</dbReference>
<dbReference type="InterPro" id="IPR011006">
    <property type="entry name" value="CheY-like_superfamily"/>
</dbReference>
<comment type="caution">
    <text evidence="13">The sequence shown here is derived from an EMBL/GenBank/DDBJ whole genome shotgun (WGS) entry which is preliminary data.</text>
</comment>
<evidence type="ECO:0000256" key="2">
    <source>
        <dbReference type="ARBA" id="ARBA00018672"/>
    </source>
</evidence>
<evidence type="ECO:0000256" key="3">
    <source>
        <dbReference type="ARBA" id="ARBA00022490"/>
    </source>
</evidence>
<keyword evidence="6" id="KW-0805">Transcription regulation</keyword>
<keyword evidence="8" id="KW-0804">Transcription</keyword>
<evidence type="ECO:0000256" key="8">
    <source>
        <dbReference type="ARBA" id="ARBA00023163"/>
    </source>
</evidence>
<evidence type="ECO:0000256" key="9">
    <source>
        <dbReference type="ARBA" id="ARBA00024867"/>
    </source>
</evidence>
<dbReference type="SUPFAM" id="SSF52172">
    <property type="entry name" value="CheY-like"/>
    <property type="match status" value="1"/>
</dbReference>
<dbReference type="SUPFAM" id="SSF46689">
    <property type="entry name" value="Homeodomain-like"/>
    <property type="match status" value="2"/>
</dbReference>
<dbReference type="AlphaFoldDB" id="A0A414AVB4"/>
<dbReference type="EMBL" id="QSHZ01000013">
    <property type="protein sequence ID" value="RHC55602.1"/>
    <property type="molecule type" value="Genomic_DNA"/>
</dbReference>
<dbReference type="Proteomes" id="UP000283975">
    <property type="component" value="Unassembled WGS sequence"/>
</dbReference>
<comment type="function">
    <text evidence="9">May play the central regulatory role in sporulation. It may be an element of the effector pathway responsible for the activation of sporulation genes in response to nutritional stress. Spo0A may act in concert with spo0H (a sigma factor) to control the expression of some genes that are critical to the sporulation process.</text>
</comment>
<accession>A0A414AVB4</accession>
<keyword evidence="5" id="KW-0902">Two-component regulatory system</keyword>
<dbReference type="SMART" id="SM00448">
    <property type="entry name" value="REC"/>
    <property type="match status" value="1"/>
</dbReference>
<dbReference type="SMART" id="SM00342">
    <property type="entry name" value="HTH_ARAC"/>
    <property type="match status" value="1"/>
</dbReference>
<evidence type="ECO:0000256" key="6">
    <source>
        <dbReference type="ARBA" id="ARBA00023015"/>
    </source>
</evidence>
<reference evidence="13 14" key="1">
    <citation type="submission" date="2018-08" db="EMBL/GenBank/DDBJ databases">
        <title>A genome reference for cultivated species of the human gut microbiota.</title>
        <authorList>
            <person name="Zou Y."/>
            <person name="Xue W."/>
            <person name="Luo G."/>
        </authorList>
    </citation>
    <scope>NUCLEOTIDE SEQUENCE [LARGE SCALE GENOMIC DNA]</scope>
    <source>
        <strain evidence="13 14">AM35-14</strain>
    </source>
</reference>
<keyword evidence="3" id="KW-0963">Cytoplasm</keyword>
<dbReference type="GO" id="GO:0005737">
    <property type="term" value="C:cytoplasm"/>
    <property type="evidence" value="ECO:0007669"/>
    <property type="project" value="UniProtKB-SubCell"/>
</dbReference>
<evidence type="ECO:0000313" key="14">
    <source>
        <dbReference type="Proteomes" id="UP000283975"/>
    </source>
</evidence>
<evidence type="ECO:0000256" key="10">
    <source>
        <dbReference type="PROSITE-ProRule" id="PRU00169"/>
    </source>
</evidence>
<dbReference type="GO" id="GO:0003700">
    <property type="term" value="F:DNA-binding transcription factor activity"/>
    <property type="evidence" value="ECO:0007669"/>
    <property type="project" value="InterPro"/>
</dbReference>
<evidence type="ECO:0000256" key="7">
    <source>
        <dbReference type="ARBA" id="ARBA00023125"/>
    </source>
</evidence>
<dbReference type="InterPro" id="IPR018062">
    <property type="entry name" value="HTH_AraC-typ_CS"/>
</dbReference>
<name>A0A414AVB4_9FIRM</name>